<feature type="signal peptide" evidence="1">
    <location>
        <begin position="1"/>
        <end position="24"/>
    </location>
</feature>
<dbReference type="RefSeq" id="WP_199046164.1">
    <property type="nucleotide sequence ID" value="NZ_JAELXT010000001.1"/>
</dbReference>
<dbReference type="EMBL" id="JAELXT010000001">
    <property type="protein sequence ID" value="MBJ6124127.1"/>
    <property type="molecule type" value="Genomic_DNA"/>
</dbReference>
<evidence type="ECO:0000313" key="2">
    <source>
        <dbReference type="EMBL" id="MBJ6124127.1"/>
    </source>
</evidence>
<dbReference type="Proteomes" id="UP000620670">
    <property type="component" value="Unassembled WGS sequence"/>
</dbReference>
<comment type="caution">
    <text evidence="2">The sequence shown here is derived from an EMBL/GenBank/DDBJ whole genome shotgun (WGS) entry which is preliminary data.</text>
</comment>
<proteinExistence type="predicted"/>
<gene>
    <name evidence="2" type="ORF">JAO75_01780</name>
</gene>
<evidence type="ECO:0000256" key="1">
    <source>
        <dbReference type="SAM" id="SignalP"/>
    </source>
</evidence>
<protein>
    <submittedName>
        <fullName evidence="2">Uncharacterized protein</fullName>
    </submittedName>
</protein>
<organism evidence="2 3">
    <name type="scientific">Microvirga splendida</name>
    <dbReference type="NCBI Taxonomy" id="2795727"/>
    <lineage>
        <taxon>Bacteria</taxon>
        <taxon>Pseudomonadati</taxon>
        <taxon>Pseudomonadota</taxon>
        <taxon>Alphaproteobacteria</taxon>
        <taxon>Hyphomicrobiales</taxon>
        <taxon>Methylobacteriaceae</taxon>
        <taxon>Microvirga</taxon>
    </lineage>
</organism>
<reference evidence="3" key="1">
    <citation type="submission" date="2020-12" db="EMBL/GenBank/DDBJ databases">
        <title>Hymenobacter sp.</title>
        <authorList>
            <person name="Kim M.K."/>
        </authorList>
    </citation>
    <scope>NUCLEOTIDE SEQUENCE [LARGE SCALE GENOMIC DNA]</scope>
    <source>
        <strain evidence="3">BT325</strain>
    </source>
</reference>
<name>A0ABS0XVS8_9HYPH</name>
<keyword evidence="3" id="KW-1185">Reference proteome</keyword>
<keyword evidence="1" id="KW-0732">Signal</keyword>
<evidence type="ECO:0000313" key="3">
    <source>
        <dbReference type="Proteomes" id="UP000620670"/>
    </source>
</evidence>
<sequence length="241" mass="25779">MLFLLCRRGALLLPLVLFSTAAWAEGEGIWSADLTPQWLDDHVAVTRRGKHPRPSFSLNRTQVWANGMASGSAQSFRPGATGHSLGAKLQPLHDYNFLVGTELIRGGGHHGPLQSKATWEAFVTRDWESLGGLTFGLSTAGLIDVTSHGYAQSLSGSMGIPLDLPLQSWSTQLRFAPSVSLDALSGDFSTGLLSEVMGQALLSAPTDRFKSVLNVSLGYGLAPSTRPVASARLELRITPNL</sequence>
<feature type="chain" id="PRO_5046658679" evidence="1">
    <location>
        <begin position="25"/>
        <end position="241"/>
    </location>
</feature>
<accession>A0ABS0XVS8</accession>